<protein>
    <recommendedName>
        <fullName evidence="1">MIP18 family-like domain-containing protein</fullName>
    </recommendedName>
</protein>
<organism evidence="2 3">
    <name type="scientific">Rhodoplanes serenus</name>
    <dbReference type="NCBI Taxonomy" id="200615"/>
    <lineage>
        <taxon>Bacteria</taxon>
        <taxon>Pseudomonadati</taxon>
        <taxon>Pseudomonadota</taxon>
        <taxon>Alphaproteobacteria</taxon>
        <taxon>Hyphomicrobiales</taxon>
        <taxon>Nitrobacteraceae</taxon>
        <taxon>Rhodoplanes</taxon>
    </lineage>
</organism>
<proteinExistence type="predicted"/>
<keyword evidence="3" id="KW-1185">Reference proteome</keyword>
<evidence type="ECO:0000259" key="1">
    <source>
        <dbReference type="Pfam" id="PF01883"/>
    </source>
</evidence>
<dbReference type="PANTHER" id="PTHR42831:SF1">
    <property type="entry name" value="FE-S PROTEIN MATURATION AUXILIARY FACTOR YITW"/>
    <property type="match status" value="1"/>
</dbReference>
<dbReference type="OrthoDB" id="9805360at2"/>
<evidence type="ECO:0000313" key="2">
    <source>
        <dbReference type="EMBL" id="VCU08253.1"/>
    </source>
</evidence>
<dbReference type="InterPro" id="IPR002744">
    <property type="entry name" value="MIP18-like"/>
</dbReference>
<dbReference type="InterPro" id="IPR052339">
    <property type="entry name" value="Fe-S_Maturation_MIP18"/>
</dbReference>
<accession>A0A447CSN1</accession>
<dbReference type="Proteomes" id="UP000289200">
    <property type="component" value="Unassembled WGS sequence"/>
</dbReference>
<dbReference type="PANTHER" id="PTHR42831">
    <property type="entry name" value="FE-S PROTEIN MATURATION AUXILIARY FACTOR YITW"/>
    <property type="match status" value="1"/>
</dbReference>
<dbReference type="Gene3D" id="3.30.300.130">
    <property type="entry name" value="Fe-S cluster assembly (FSCA)"/>
    <property type="match status" value="1"/>
</dbReference>
<dbReference type="EMBL" id="UWOC01000137">
    <property type="protein sequence ID" value="VCU08253.1"/>
    <property type="molecule type" value="Genomic_DNA"/>
</dbReference>
<dbReference type="SUPFAM" id="SSF117916">
    <property type="entry name" value="Fe-S cluster assembly (FSCA) domain-like"/>
    <property type="match status" value="1"/>
</dbReference>
<dbReference type="AlphaFoldDB" id="A0A447CSN1"/>
<dbReference type="InterPro" id="IPR034904">
    <property type="entry name" value="FSCA_dom_sf"/>
</dbReference>
<gene>
    <name evidence="2" type="ORF">RHODGE_RHODGE_02112</name>
</gene>
<reference evidence="3" key="1">
    <citation type="submission" date="2018-10" db="EMBL/GenBank/DDBJ databases">
        <authorList>
            <person name="Peiro R."/>
            <person name="Begona"/>
            <person name="Cbmso G."/>
            <person name="Lopez M."/>
            <person name="Gonzalez S."/>
            <person name="Sacristan E."/>
            <person name="Castillo E."/>
        </authorList>
    </citation>
    <scope>NUCLEOTIDE SEQUENCE [LARGE SCALE GENOMIC DNA]</scope>
</reference>
<dbReference type="RefSeq" id="WP_129608945.1">
    <property type="nucleotide sequence ID" value="NZ_UWOC01000137.1"/>
</dbReference>
<name>A0A447CSN1_9BRAD</name>
<dbReference type="Pfam" id="PF01883">
    <property type="entry name" value="FeS_assembly_P"/>
    <property type="match status" value="1"/>
</dbReference>
<comment type="caution">
    <text evidence="2">The sequence shown here is derived from an EMBL/GenBank/DDBJ whole genome shotgun (WGS) entry which is preliminary data.</text>
</comment>
<sequence length="127" mass="13583">MSDASPGDPAAPADSAVAAIDPDLLAALAEVLDPELGISIVDLGLVYRAEWTPEGIAVDMTTTAPTCPFGERMATQAKDALRRRFAETPRVHVRLLWDPPWSPERMTEAGRAALGWEPGAPLSDLLH</sequence>
<evidence type="ECO:0000313" key="3">
    <source>
        <dbReference type="Proteomes" id="UP000289200"/>
    </source>
</evidence>
<feature type="domain" description="MIP18 family-like" evidence="1">
    <location>
        <begin position="23"/>
        <end position="84"/>
    </location>
</feature>